<dbReference type="InterPro" id="IPR050790">
    <property type="entry name" value="ExbB/TolQ_transport"/>
</dbReference>
<evidence type="ECO:0000259" key="11">
    <source>
        <dbReference type="Pfam" id="PF01618"/>
    </source>
</evidence>
<keyword evidence="5 8" id="KW-0653">Protein transport</keyword>
<keyword evidence="3" id="KW-1003">Cell membrane</keyword>
<dbReference type="GO" id="GO:0005886">
    <property type="term" value="C:plasma membrane"/>
    <property type="evidence" value="ECO:0007669"/>
    <property type="project" value="UniProtKB-SubCell"/>
</dbReference>
<evidence type="ECO:0000256" key="4">
    <source>
        <dbReference type="ARBA" id="ARBA00022692"/>
    </source>
</evidence>
<dbReference type="OrthoDB" id="9809716at2"/>
<evidence type="ECO:0000256" key="7">
    <source>
        <dbReference type="ARBA" id="ARBA00023136"/>
    </source>
</evidence>
<feature type="transmembrane region" description="Helical" evidence="10">
    <location>
        <begin position="110"/>
        <end position="135"/>
    </location>
</feature>
<feature type="region of interest" description="Disordered" evidence="9">
    <location>
        <begin position="216"/>
        <end position="254"/>
    </location>
</feature>
<comment type="similarity">
    <text evidence="8">Belongs to the exbB/tolQ family.</text>
</comment>
<dbReference type="InterPro" id="IPR002898">
    <property type="entry name" value="MotA_ExbB_proton_chnl"/>
</dbReference>
<dbReference type="Proteomes" id="UP000324974">
    <property type="component" value="Chromosome"/>
</dbReference>
<gene>
    <name evidence="12" type="ORF">PX52LOC_04181</name>
</gene>
<accession>A0A5C1AJW0</accession>
<feature type="transmembrane region" description="Helical" evidence="10">
    <location>
        <begin position="12"/>
        <end position="35"/>
    </location>
</feature>
<dbReference type="PANTHER" id="PTHR30625:SF15">
    <property type="entry name" value="BIOPOLYMER TRANSPORT PROTEIN EXBB"/>
    <property type="match status" value="1"/>
</dbReference>
<evidence type="ECO:0000313" key="13">
    <source>
        <dbReference type="Proteomes" id="UP000324974"/>
    </source>
</evidence>
<evidence type="ECO:0000256" key="10">
    <source>
        <dbReference type="SAM" id="Phobius"/>
    </source>
</evidence>
<evidence type="ECO:0000256" key="1">
    <source>
        <dbReference type="ARBA" id="ARBA00004651"/>
    </source>
</evidence>
<evidence type="ECO:0000256" key="5">
    <source>
        <dbReference type="ARBA" id="ARBA00022927"/>
    </source>
</evidence>
<keyword evidence="2 8" id="KW-0813">Transport</keyword>
<feature type="domain" description="MotA/TolQ/ExbB proton channel" evidence="11">
    <location>
        <begin position="77"/>
        <end position="196"/>
    </location>
</feature>
<keyword evidence="4 10" id="KW-0812">Transmembrane</keyword>
<sequence length="254" mass="27655">MKALQHFYENEWFFAGPMTVMTLVAFLLVAWRMLLNQSAKTRMDRFLPELQSVLKRKGTKGAVALCRNEKGLIPNVLFVAGLEASEQGVAAMRRSMANAVELEIHPRLNFLLAPILAIAKISTMVGLLGTVISMIGTFSKIGEATAKGPGGGNVGAQAESIGLALFATALGLLTAIPLVFTHVLFKDSIARFETKMKGAAQKLIVLVQNAKSGKLEDPLEAAAEPTPARSRRPADEDDEEDDDRRPSRRERAKR</sequence>
<protein>
    <submittedName>
        <fullName evidence="12">MotA/TolQ/ExbB proton channel family protein</fullName>
    </submittedName>
</protein>
<evidence type="ECO:0000313" key="12">
    <source>
        <dbReference type="EMBL" id="QEL17198.1"/>
    </source>
</evidence>
<comment type="subcellular location">
    <subcellularLocation>
        <location evidence="1">Cell membrane</location>
        <topology evidence="1">Multi-pass membrane protein</topology>
    </subcellularLocation>
    <subcellularLocation>
        <location evidence="8">Membrane</location>
        <topology evidence="8">Multi-pass membrane protein</topology>
    </subcellularLocation>
</comment>
<dbReference type="EMBL" id="CP042425">
    <property type="protein sequence ID" value="QEL17198.1"/>
    <property type="molecule type" value="Genomic_DNA"/>
</dbReference>
<evidence type="ECO:0000256" key="3">
    <source>
        <dbReference type="ARBA" id="ARBA00022475"/>
    </source>
</evidence>
<dbReference type="AlphaFoldDB" id="A0A5C1AJW0"/>
<reference evidence="13" key="1">
    <citation type="submission" date="2019-08" db="EMBL/GenBank/DDBJ databases">
        <title>Limnoglobus roseus gen. nov., sp. nov., a novel freshwater planctomycete with a giant genome from the family Gemmataceae.</title>
        <authorList>
            <person name="Kulichevskaya I.S."/>
            <person name="Naumoff D.G."/>
            <person name="Miroshnikov K."/>
            <person name="Ivanova A."/>
            <person name="Philippov D.A."/>
            <person name="Hakobyan A."/>
            <person name="Rijpstra I.C."/>
            <person name="Sinninghe Damste J.S."/>
            <person name="Liesack W."/>
            <person name="Dedysh S.N."/>
        </authorList>
    </citation>
    <scope>NUCLEOTIDE SEQUENCE [LARGE SCALE GENOMIC DNA]</scope>
    <source>
        <strain evidence="13">PX52</strain>
    </source>
</reference>
<evidence type="ECO:0000256" key="8">
    <source>
        <dbReference type="RuleBase" id="RU004057"/>
    </source>
</evidence>
<dbReference type="RefSeq" id="WP_149111841.1">
    <property type="nucleotide sequence ID" value="NZ_CP042425.1"/>
</dbReference>
<organism evidence="12 13">
    <name type="scientific">Limnoglobus roseus</name>
    <dbReference type="NCBI Taxonomy" id="2598579"/>
    <lineage>
        <taxon>Bacteria</taxon>
        <taxon>Pseudomonadati</taxon>
        <taxon>Planctomycetota</taxon>
        <taxon>Planctomycetia</taxon>
        <taxon>Gemmatales</taxon>
        <taxon>Gemmataceae</taxon>
        <taxon>Limnoglobus</taxon>
    </lineage>
</organism>
<evidence type="ECO:0000256" key="2">
    <source>
        <dbReference type="ARBA" id="ARBA00022448"/>
    </source>
</evidence>
<dbReference type="KEGG" id="lrs:PX52LOC_04181"/>
<keyword evidence="7 10" id="KW-0472">Membrane</keyword>
<keyword evidence="13" id="KW-1185">Reference proteome</keyword>
<evidence type="ECO:0000256" key="9">
    <source>
        <dbReference type="SAM" id="MobiDB-lite"/>
    </source>
</evidence>
<evidence type="ECO:0000256" key="6">
    <source>
        <dbReference type="ARBA" id="ARBA00022989"/>
    </source>
</evidence>
<name>A0A5C1AJW0_9BACT</name>
<feature type="transmembrane region" description="Helical" evidence="10">
    <location>
        <begin position="161"/>
        <end position="185"/>
    </location>
</feature>
<dbReference type="GO" id="GO:0017038">
    <property type="term" value="P:protein import"/>
    <property type="evidence" value="ECO:0007669"/>
    <property type="project" value="TreeGrafter"/>
</dbReference>
<keyword evidence="6 10" id="KW-1133">Transmembrane helix</keyword>
<dbReference type="PANTHER" id="PTHR30625">
    <property type="entry name" value="PROTEIN TOLQ"/>
    <property type="match status" value="1"/>
</dbReference>
<dbReference type="Pfam" id="PF01618">
    <property type="entry name" value="MotA_ExbB"/>
    <property type="match status" value="1"/>
</dbReference>
<proteinExistence type="inferred from homology"/>